<evidence type="ECO:0000313" key="2">
    <source>
        <dbReference type="EMBL" id="ALV42377.1"/>
    </source>
</evidence>
<dbReference type="InterPro" id="IPR050194">
    <property type="entry name" value="Glycosyltransferase_grp1"/>
</dbReference>
<dbReference type="KEGG" id="psul:AU252_15495"/>
<dbReference type="EMBL" id="CP013747">
    <property type="protein sequence ID" value="ALV42377.1"/>
    <property type="molecule type" value="Genomic_DNA"/>
</dbReference>
<dbReference type="PANTHER" id="PTHR45947">
    <property type="entry name" value="SULFOQUINOVOSYL TRANSFERASE SQD2"/>
    <property type="match status" value="1"/>
</dbReference>
<proteinExistence type="predicted"/>
<dbReference type="Gene3D" id="3.40.50.2000">
    <property type="entry name" value="Glycogen Phosphorylase B"/>
    <property type="match status" value="2"/>
</dbReference>
<evidence type="ECO:0000313" key="3">
    <source>
        <dbReference type="Proteomes" id="UP000065151"/>
    </source>
</evidence>
<protein>
    <recommendedName>
        <fullName evidence="1">D-inositol 3-phosphate glycosyltransferase</fullName>
    </recommendedName>
</protein>
<dbReference type="AlphaFoldDB" id="A0A0U3FF46"/>
<dbReference type="SUPFAM" id="SSF53756">
    <property type="entry name" value="UDP-Glycosyltransferase/glycogen phosphorylase"/>
    <property type="match status" value="1"/>
</dbReference>
<accession>A0A0U3FF46</accession>
<dbReference type="Pfam" id="PF13692">
    <property type="entry name" value="Glyco_trans_1_4"/>
    <property type="match status" value="1"/>
</dbReference>
<reference evidence="2 3" key="1">
    <citation type="submission" date="2015-12" db="EMBL/GenBank/DDBJ databases">
        <authorList>
            <person name="Shamseldin A."/>
            <person name="Moawad H."/>
            <person name="Abd El-Rahim W.M."/>
            <person name="Sadowsky M.J."/>
        </authorList>
    </citation>
    <scope>NUCLEOTIDE SEQUENCE [LARGE SCALE GENOMIC DNA]</scope>
    <source>
        <strain evidence="2 3">Ar51</strain>
    </source>
</reference>
<dbReference type="RefSeq" id="WP_058931494.1">
    <property type="nucleotide sequence ID" value="NZ_CP013747.1"/>
</dbReference>
<sequence>MQTVVILQEYVPQYRVPFFEGLIALGAANSIQIKVAAGQPNNKQNKRQDGVAAGFISPIRQREFRLGKRRIVIRDTRPVIQSADLIIMEQARRNLDAYRLLLRPWRSQKVCLWGHGKDFVLSPSWFSRTLLTRLTNAADWFFAYTEGSRAAVVGAGFPAEQTTVVRNSIDTNELQEQLLEISKEEIAEFRRRYQLTSSTAVFIGGLDESKRLPFLFKAGRHAYEKDAEFRLIVIGSGPQKDYVECLANEEPWLRYLGPRFGKEKAIAIASSEVISMPGRVGLVAVDSFAAARPIVTTTWPWHGPEFEYLVDGQTCLVTTDNEEAYADALVALLQDKGRLAAMQESCRDSRAEYSIDAMVSRFFKGIQMALASLD</sequence>
<gene>
    <name evidence="2" type="ORF">AU252_15495</name>
</gene>
<dbReference type="CDD" id="cd03801">
    <property type="entry name" value="GT4_PimA-like"/>
    <property type="match status" value="1"/>
</dbReference>
<dbReference type="PANTHER" id="PTHR45947:SF3">
    <property type="entry name" value="SULFOQUINOVOSYL TRANSFERASE SQD2"/>
    <property type="match status" value="1"/>
</dbReference>
<dbReference type="Proteomes" id="UP000065151">
    <property type="component" value="Chromosome"/>
</dbReference>
<name>A0A0U3FF46_9MICC</name>
<dbReference type="STRING" id="121292.AU252_15495"/>
<evidence type="ECO:0000256" key="1">
    <source>
        <dbReference type="ARBA" id="ARBA00021292"/>
    </source>
</evidence>
<dbReference type="GO" id="GO:0016757">
    <property type="term" value="F:glycosyltransferase activity"/>
    <property type="evidence" value="ECO:0007669"/>
    <property type="project" value="TreeGrafter"/>
</dbReference>
<organism evidence="2">
    <name type="scientific">Pseudarthrobacter sulfonivorans</name>
    <dbReference type="NCBI Taxonomy" id="121292"/>
    <lineage>
        <taxon>Bacteria</taxon>
        <taxon>Bacillati</taxon>
        <taxon>Actinomycetota</taxon>
        <taxon>Actinomycetes</taxon>
        <taxon>Micrococcales</taxon>
        <taxon>Micrococcaceae</taxon>
        <taxon>Pseudarthrobacter</taxon>
    </lineage>
</organism>